<dbReference type="HAMAP" id="MF_00163">
    <property type="entry name" value="Pep_deformylase"/>
    <property type="match status" value="1"/>
</dbReference>
<dbReference type="STRING" id="980251.GCA_001642875_03726"/>
<dbReference type="PIRSF" id="PIRSF004749">
    <property type="entry name" value="Pep_def"/>
    <property type="match status" value="1"/>
</dbReference>
<protein>
    <recommendedName>
        <fullName evidence="2">Peptide deformylase</fullName>
        <shortName evidence="2">PDF</shortName>
        <ecNumber evidence="2">3.5.1.88</ecNumber>
    </recommendedName>
    <alternativeName>
        <fullName evidence="2">Polypeptide deformylase</fullName>
    </alternativeName>
</protein>
<dbReference type="NCBIfam" id="TIGR00079">
    <property type="entry name" value="pept_deformyl"/>
    <property type="match status" value="1"/>
</dbReference>
<dbReference type="Gene3D" id="3.90.45.10">
    <property type="entry name" value="Peptide deformylase"/>
    <property type="match status" value="1"/>
</dbReference>
<comment type="cofactor">
    <cofactor evidence="2">
        <name>Fe(2+)</name>
        <dbReference type="ChEBI" id="CHEBI:29033"/>
    </cofactor>
    <text evidence="2">Binds 1 Fe(2+) ion.</text>
</comment>
<dbReference type="NCBIfam" id="NF001159">
    <property type="entry name" value="PRK00150.1-3"/>
    <property type="match status" value="1"/>
</dbReference>
<reference evidence="3 4" key="1">
    <citation type="submission" date="2019-08" db="EMBL/GenBank/DDBJ databases">
        <title>Deep-cultivation of Planctomycetes and their phenomic and genomic characterization uncovers novel biology.</title>
        <authorList>
            <person name="Wiegand S."/>
            <person name="Jogler M."/>
            <person name="Boedeker C."/>
            <person name="Pinto D."/>
            <person name="Vollmers J."/>
            <person name="Rivas-Marin E."/>
            <person name="Kohn T."/>
            <person name="Peeters S.H."/>
            <person name="Heuer A."/>
            <person name="Rast P."/>
            <person name="Oberbeckmann S."/>
            <person name="Bunk B."/>
            <person name="Jeske O."/>
            <person name="Meyerdierks A."/>
            <person name="Storesund J.E."/>
            <person name="Kallscheuer N."/>
            <person name="Luecker S."/>
            <person name="Lage O.M."/>
            <person name="Pohl T."/>
            <person name="Merkel B.J."/>
            <person name="Hornburger P."/>
            <person name="Mueller R.-W."/>
            <person name="Bruemmer F."/>
            <person name="Labrenz M."/>
            <person name="Spormann A.M."/>
            <person name="Op den Camp H."/>
            <person name="Overmann J."/>
            <person name="Amann R."/>
            <person name="Jetten M.S.M."/>
            <person name="Mascher T."/>
            <person name="Medema M.H."/>
            <person name="Devos D.P."/>
            <person name="Kaster A.-K."/>
            <person name="Ovreas L."/>
            <person name="Rohde M."/>
            <person name="Galperin M.Y."/>
            <person name="Jogler C."/>
        </authorList>
    </citation>
    <scope>NUCLEOTIDE SEQUENCE [LARGE SCALE GENOMIC DNA]</scope>
    <source>
        <strain evidence="3 4">FC18</strain>
    </source>
</reference>
<dbReference type="InterPro" id="IPR036821">
    <property type="entry name" value="Peptide_deformylase_sf"/>
</dbReference>
<dbReference type="GO" id="GO:0006412">
    <property type="term" value="P:translation"/>
    <property type="evidence" value="ECO:0007669"/>
    <property type="project" value="UniProtKB-UniRule"/>
</dbReference>
<comment type="function">
    <text evidence="2">Removes the formyl group from the N-terminal Met of newly synthesized proteins. Requires at least a dipeptide for an efficient rate of reaction. N-terminal L-methionine is a prerequisite for activity but the enzyme has broad specificity at other positions.</text>
</comment>
<dbReference type="GO" id="GO:0046872">
    <property type="term" value="F:metal ion binding"/>
    <property type="evidence" value="ECO:0007669"/>
    <property type="project" value="UniProtKB-KW"/>
</dbReference>
<dbReference type="GO" id="GO:0042586">
    <property type="term" value="F:peptide deformylase activity"/>
    <property type="evidence" value="ECO:0007669"/>
    <property type="project" value="UniProtKB-UniRule"/>
</dbReference>
<dbReference type="RefSeq" id="WP_075085739.1">
    <property type="nucleotide sequence ID" value="NZ_CP042912.1"/>
</dbReference>
<dbReference type="PRINTS" id="PR01576">
    <property type="entry name" value="PDEFORMYLASE"/>
</dbReference>
<evidence type="ECO:0000256" key="2">
    <source>
        <dbReference type="HAMAP-Rule" id="MF_00163"/>
    </source>
</evidence>
<comment type="catalytic activity">
    <reaction evidence="2">
        <text>N-terminal N-formyl-L-methionyl-[peptide] + H2O = N-terminal L-methionyl-[peptide] + formate</text>
        <dbReference type="Rhea" id="RHEA:24420"/>
        <dbReference type="Rhea" id="RHEA-COMP:10639"/>
        <dbReference type="Rhea" id="RHEA-COMP:10640"/>
        <dbReference type="ChEBI" id="CHEBI:15377"/>
        <dbReference type="ChEBI" id="CHEBI:15740"/>
        <dbReference type="ChEBI" id="CHEBI:49298"/>
        <dbReference type="ChEBI" id="CHEBI:64731"/>
        <dbReference type="EC" id="3.5.1.88"/>
    </reaction>
</comment>
<evidence type="ECO:0000256" key="1">
    <source>
        <dbReference type="ARBA" id="ARBA00010759"/>
    </source>
</evidence>
<evidence type="ECO:0000313" key="3">
    <source>
        <dbReference type="EMBL" id="QEG20188.1"/>
    </source>
</evidence>
<organism evidence="3 4">
    <name type="scientific">Mariniblastus fucicola</name>
    <dbReference type="NCBI Taxonomy" id="980251"/>
    <lineage>
        <taxon>Bacteria</taxon>
        <taxon>Pseudomonadati</taxon>
        <taxon>Planctomycetota</taxon>
        <taxon>Planctomycetia</taxon>
        <taxon>Pirellulales</taxon>
        <taxon>Pirellulaceae</taxon>
        <taxon>Mariniblastus</taxon>
    </lineage>
</organism>
<feature type="binding site" evidence="2">
    <location>
        <position position="90"/>
    </location>
    <ligand>
        <name>Fe cation</name>
        <dbReference type="ChEBI" id="CHEBI:24875"/>
    </ligand>
</feature>
<keyword evidence="2 3" id="KW-0378">Hydrolase</keyword>
<comment type="similarity">
    <text evidence="1 2">Belongs to the polypeptide deformylase family.</text>
</comment>
<gene>
    <name evidence="2 3" type="primary">def</name>
    <name evidence="3" type="ORF">MFFC18_00350</name>
</gene>
<dbReference type="PANTHER" id="PTHR10458:SF22">
    <property type="entry name" value="PEPTIDE DEFORMYLASE"/>
    <property type="match status" value="1"/>
</dbReference>
<feature type="binding site" evidence="2">
    <location>
        <position position="136"/>
    </location>
    <ligand>
        <name>Fe cation</name>
        <dbReference type="ChEBI" id="CHEBI:24875"/>
    </ligand>
</feature>
<name>A0A5B9P1J8_9BACT</name>
<dbReference type="KEGG" id="mff:MFFC18_00350"/>
<keyword evidence="2" id="KW-0408">Iron</keyword>
<proteinExistence type="inferred from homology"/>
<keyword evidence="4" id="KW-1185">Reference proteome</keyword>
<feature type="binding site" evidence="2">
    <location>
        <position position="132"/>
    </location>
    <ligand>
        <name>Fe cation</name>
        <dbReference type="ChEBI" id="CHEBI:24875"/>
    </ligand>
</feature>
<dbReference type="CDD" id="cd00487">
    <property type="entry name" value="Pep_deformylase"/>
    <property type="match status" value="1"/>
</dbReference>
<dbReference type="InterPro" id="IPR023635">
    <property type="entry name" value="Peptide_deformylase"/>
</dbReference>
<keyword evidence="2" id="KW-0479">Metal-binding</keyword>
<dbReference type="Proteomes" id="UP000322214">
    <property type="component" value="Chromosome"/>
</dbReference>
<sequence>MKIIHYPHPTLRYKSKPVTVINRELKEIVREMFVLMYAAKGIGLAANQVGLPLQLFVINLAGNPDEGDERVFINPVISKPGGQSEAEEGCLSIPEVNGMVLRPEKVHVSAFDLAGNEIDETVDGLLARAIQHEHDHLNSILFIDRLSESVKKNIDGQLYEFENHHQALVKSGEIPDVETNIKQLAEIEAKFCV</sequence>
<evidence type="ECO:0000313" key="4">
    <source>
        <dbReference type="Proteomes" id="UP000322214"/>
    </source>
</evidence>
<accession>A0A5B9P1J8</accession>
<dbReference type="SUPFAM" id="SSF56420">
    <property type="entry name" value="Peptide deformylase"/>
    <property type="match status" value="1"/>
</dbReference>
<dbReference type="EMBL" id="CP042912">
    <property type="protein sequence ID" value="QEG20188.1"/>
    <property type="molecule type" value="Genomic_DNA"/>
</dbReference>
<feature type="active site" evidence="2">
    <location>
        <position position="133"/>
    </location>
</feature>
<dbReference type="OrthoDB" id="9784988at2"/>
<dbReference type="Pfam" id="PF01327">
    <property type="entry name" value="Pep_deformylase"/>
    <property type="match status" value="1"/>
</dbReference>
<keyword evidence="2" id="KW-0648">Protein biosynthesis</keyword>
<dbReference type="EC" id="3.5.1.88" evidence="2"/>
<dbReference type="AlphaFoldDB" id="A0A5B9P1J8"/>
<dbReference type="PANTHER" id="PTHR10458">
    <property type="entry name" value="PEPTIDE DEFORMYLASE"/>
    <property type="match status" value="1"/>
</dbReference>